<feature type="signal peptide" evidence="3">
    <location>
        <begin position="1"/>
        <end position="22"/>
    </location>
</feature>
<dbReference type="AlphaFoldDB" id="A0A9D1L0L5"/>
<sequence>MRKRFAKAALASVLAVSMAATATNWVAPNAFVEVAHAEETVTMNIQFKDGDEVVAGGDYSVPAGVQNYSVLQQYVPDGYQMMVSGDFMAEEGGKLVINVQKMATMNIQFKDGDEVIAGGDYTIPAGVQNYSVLEQYVPAGYEMTDSGDFYASDGEKLEVSIEKIITDVTMNIQFKDGDEVVAGGDYTVPAGVQNYSVLEQYVPAGYKMTVSGDFTAVAGGRLEVSIEKIITDVTMNIQFKAGDEVIAGGDYFVPAGVQNYSILQQYVPDGYQMTVSGDFMAEEGGKLVITIEKIVTSTTLHFVFVDEEGNNLGGGDYVVDQDGDGIFNWSEVQLPEGYKLIVSGDAFVKDYASGTNEVVVEKIAKASIINVTFVDAAGNVLGGGDFFVDADGDGIFNLSEIEAPAGYKTTLTGDQFVSDYVDGKTVIVEKINKGTIINVVYKDAQGRNLGGGDYIVDLDGDGIANYSELPLPEGYQLTETGDFFVNEGTSYTVTLKRAGAAIIHVQFVSDGGKVLGGGDYFVDADGDGIANYSELTLPEGYELIETGDFFVDTDQDYVITVSKIIEGTIINVVYVDKEGNVLGGGDYFVDADDDGIANYSELTLPEGYELIVTGDFFVNPNHSYTIELQKIQKGTMINVVFEDEEGNHLGGGDYIVDEDGDGIANYSELDLPVGYELIVTGDFFVEEGESYTIVLKMRETVLTVTFEDTEGNVVDTVTLKAGQPGSPEETYAFVLGEHFNLPEGYQLAEGVDQVTTIEIPYGSVGGHTMIVEKMAEEPGETPEEPTDPEKPGETPDDPDVTVDPSEPTDTPETSEPAETDDTPKTGDTMMMPYYAAFGAGISLLAMLLLVRRRLVK</sequence>
<gene>
    <name evidence="4" type="ORF">IAD15_07445</name>
</gene>
<name>A0A9D1L0L5_9FIRM</name>
<reference evidence="4" key="2">
    <citation type="journal article" date="2021" name="PeerJ">
        <title>Extensive microbial diversity within the chicken gut microbiome revealed by metagenomics and culture.</title>
        <authorList>
            <person name="Gilroy R."/>
            <person name="Ravi A."/>
            <person name="Getino M."/>
            <person name="Pursley I."/>
            <person name="Horton D.L."/>
            <person name="Alikhan N.F."/>
            <person name="Baker D."/>
            <person name="Gharbi K."/>
            <person name="Hall N."/>
            <person name="Watson M."/>
            <person name="Adriaenssens E.M."/>
            <person name="Foster-Nyarko E."/>
            <person name="Jarju S."/>
            <person name="Secka A."/>
            <person name="Antonio M."/>
            <person name="Oren A."/>
            <person name="Chaudhuri R.R."/>
            <person name="La Ragione R."/>
            <person name="Hildebrand F."/>
            <person name="Pallen M.J."/>
        </authorList>
    </citation>
    <scope>NUCLEOTIDE SEQUENCE</scope>
    <source>
        <strain evidence="4">CHK195-11698</strain>
    </source>
</reference>
<accession>A0A9D1L0L5</accession>
<evidence type="ECO:0000313" key="4">
    <source>
        <dbReference type="EMBL" id="HIU13884.1"/>
    </source>
</evidence>
<comment type="caution">
    <text evidence="4">The sequence shown here is derived from an EMBL/GenBank/DDBJ whole genome shotgun (WGS) entry which is preliminary data.</text>
</comment>
<feature type="region of interest" description="Disordered" evidence="1">
    <location>
        <begin position="776"/>
        <end position="827"/>
    </location>
</feature>
<proteinExistence type="predicted"/>
<evidence type="ECO:0000256" key="2">
    <source>
        <dbReference type="SAM" id="Phobius"/>
    </source>
</evidence>
<evidence type="ECO:0000256" key="1">
    <source>
        <dbReference type="SAM" id="MobiDB-lite"/>
    </source>
</evidence>
<keyword evidence="2" id="KW-0472">Membrane</keyword>
<feature type="compositionally biased region" description="Low complexity" evidence="1">
    <location>
        <begin position="801"/>
        <end position="814"/>
    </location>
</feature>
<reference evidence="4" key="1">
    <citation type="submission" date="2020-10" db="EMBL/GenBank/DDBJ databases">
        <authorList>
            <person name="Gilroy R."/>
        </authorList>
    </citation>
    <scope>NUCLEOTIDE SEQUENCE</scope>
    <source>
        <strain evidence="4">CHK195-11698</strain>
    </source>
</reference>
<evidence type="ECO:0000313" key="5">
    <source>
        <dbReference type="Proteomes" id="UP000824175"/>
    </source>
</evidence>
<feature type="transmembrane region" description="Helical" evidence="2">
    <location>
        <begin position="831"/>
        <end position="850"/>
    </location>
</feature>
<keyword evidence="2" id="KW-1133">Transmembrane helix</keyword>
<dbReference type="EMBL" id="DVMJ01000062">
    <property type="protein sequence ID" value="HIU13884.1"/>
    <property type="molecule type" value="Genomic_DNA"/>
</dbReference>
<evidence type="ECO:0008006" key="6">
    <source>
        <dbReference type="Google" id="ProtNLM"/>
    </source>
</evidence>
<feature type="compositionally biased region" description="Acidic residues" evidence="1">
    <location>
        <begin position="777"/>
        <end position="786"/>
    </location>
</feature>
<evidence type="ECO:0000256" key="3">
    <source>
        <dbReference type="SAM" id="SignalP"/>
    </source>
</evidence>
<keyword evidence="3" id="KW-0732">Signal</keyword>
<organism evidence="4 5">
    <name type="scientific">Candidatus Fimiplasma intestinipullorum</name>
    <dbReference type="NCBI Taxonomy" id="2840825"/>
    <lineage>
        <taxon>Bacteria</taxon>
        <taxon>Bacillati</taxon>
        <taxon>Bacillota</taxon>
        <taxon>Clostridia</taxon>
        <taxon>Eubacteriales</taxon>
        <taxon>Candidatus Fimiplasma</taxon>
    </lineage>
</organism>
<feature type="chain" id="PRO_5038745167" description="Gram-positive cocci surface proteins LPxTG domain-containing protein" evidence="3">
    <location>
        <begin position="23"/>
        <end position="856"/>
    </location>
</feature>
<keyword evidence="2" id="KW-0812">Transmembrane</keyword>
<dbReference type="Proteomes" id="UP000824175">
    <property type="component" value="Unassembled WGS sequence"/>
</dbReference>
<protein>
    <recommendedName>
        <fullName evidence="6">Gram-positive cocci surface proteins LPxTG domain-containing protein</fullName>
    </recommendedName>
</protein>